<dbReference type="EMBL" id="PGVD01000004">
    <property type="protein sequence ID" value="PLS00727.1"/>
    <property type="molecule type" value="Genomic_DNA"/>
</dbReference>
<name>A0A2N5GN32_9BACI</name>
<reference evidence="1 3" key="1">
    <citation type="submission" date="2017-11" db="EMBL/GenBank/DDBJ databases">
        <title>Comparitive Functional Genomics of Dry Heat Resistant strains isolated from the Viking Spacecraft.</title>
        <authorList>
            <person name="Seuylemezian A."/>
            <person name="Cooper K."/>
            <person name="Vaishampayan P."/>
        </authorList>
    </citation>
    <scope>NUCLEOTIDE SEQUENCE [LARGE SCALE GENOMIC DNA]</scope>
    <source>
        <strain evidence="1 3">M4.6</strain>
    </source>
</reference>
<reference evidence="2 4" key="2">
    <citation type="submission" date="2017-12" db="EMBL/GenBank/DDBJ databases">
        <title>Comparative Functional Genomics of Dry Heat Resistant strains isolated from the Viking Spacecraft.</title>
        <authorList>
            <person name="Seuylemezian A."/>
            <person name="Cooper K."/>
            <person name="Vaishampayan P."/>
        </authorList>
    </citation>
    <scope>NUCLEOTIDE SEQUENCE [LARGE SCALE GENOMIC DNA]</scope>
    <source>
        <strain evidence="2 4">ATCC 29669</strain>
    </source>
</reference>
<evidence type="ECO:0008006" key="5">
    <source>
        <dbReference type="Google" id="ProtNLM"/>
    </source>
</evidence>
<organism evidence="1 3">
    <name type="scientific">Bacillus canaveralius</name>
    <dbReference type="NCBI Taxonomy" id="1403243"/>
    <lineage>
        <taxon>Bacteria</taxon>
        <taxon>Bacillati</taxon>
        <taxon>Bacillota</taxon>
        <taxon>Bacilli</taxon>
        <taxon>Bacillales</taxon>
        <taxon>Bacillaceae</taxon>
        <taxon>Bacillus</taxon>
    </lineage>
</organism>
<dbReference type="EMBL" id="PGVA01000019">
    <property type="protein sequence ID" value="PLR83541.1"/>
    <property type="molecule type" value="Genomic_DNA"/>
</dbReference>
<proteinExistence type="predicted"/>
<accession>A0A2N5GN32</accession>
<dbReference type="Proteomes" id="UP000234951">
    <property type="component" value="Unassembled WGS sequence"/>
</dbReference>
<gene>
    <name evidence="1" type="ORF">CU635_08910</name>
    <name evidence="2" type="ORF">CVD25_01290</name>
</gene>
<evidence type="ECO:0000313" key="4">
    <source>
        <dbReference type="Proteomes" id="UP000235114"/>
    </source>
</evidence>
<dbReference type="RefSeq" id="WP_101577018.1">
    <property type="nucleotide sequence ID" value="NZ_PGVA01000019.1"/>
</dbReference>
<evidence type="ECO:0000313" key="3">
    <source>
        <dbReference type="Proteomes" id="UP000234951"/>
    </source>
</evidence>
<sequence>MELINCIQCHEIFVHSGTAEQLCAKCAQQESVLLREVKHYLRRKPKATILEIQEDLNIPSNIVIRWKKENRI</sequence>
<dbReference type="AlphaFoldDB" id="A0A2N5GN32"/>
<dbReference type="Proteomes" id="UP000235114">
    <property type="component" value="Unassembled WGS sequence"/>
</dbReference>
<dbReference type="OrthoDB" id="1707905at2"/>
<keyword evidence="4" id="KW-1185">Reference proteome</keyword>
<evidence type="ECO:0000313" key="1">
    <source>
        <dbReference type="EMBL" id="PLR83541.1"/>
    </source>
</evidence>
<comment type="caution">
    <text evidence="1">The sequence shown here is derived from an EMBL/GenBank/DDBJ whole genome shotgun (WGS) entry which is preliminary data.</text>
</comment>
<protein>
    <recommendedName>
        <fullName evidence="5">Flagellar protein</fullName>
    </recommendedName>
</protein>
<evidence type="ECO:0000313" key="2">
    <source>
        <dbReference type="EMBL" id="PLS00727.1"/>
    </source>
</evidence>